<keyword evidence="3" id="KW-1185">Reference proteome</keyword>
<dbReference type="InterPro" id="IPR012902">
    <property type="entry name" value="N_methyl_site"/>
</dbReference>
<reference evidence="2 3" key="1">
    <citation type="submission" date="2021-04" db="EMBL/GenBank/DDBJ databases">
        <title>The genome sequence of Ideonella sp. 3Y2.</title>
        <authorList>
            <person name="Liu Y."/>
        </authorList>
    </citation>
    <scope>NUCLEOTIDE SEQUENCE [LARGE SCALE GENOMIC DNA]</scope>
    <source>
        <strain evidence="2 3">3Y2</strain>
    </source>
</reference>
<proteinExistence type="predicted"/>
<sequence>MVSSSKRQRGLTLVELVIAIVVLGLGVAGLMLAFSTVGRGSADPLVQRQMEVIAVEMLEEIALKPYAATANTAPAACARNTYNDVADYNGYASNGAICSIDGTPITALSGYSVAVSVLPTTLAGATALKITVTVSRSGQSLSLVGWRTDYAS</sequence>
<keyword evidence="1" id="KW-0472">Membrane</keyword>
<gene>
    <name evidence="2" type="ORF">KAK03_13555</name>
</gene>
<feature type="transmembrane region" description="Helical" evidence="1">
    <location>
        <begin position="12"/>
        <end position="34"/>
    </location>
</feature>
<dbReference type="RefSeq" id="WP_210854496.1">
    <property type="nucleotide sequence ID" value="NZ_JAGQDD010000009.1"/>
</dbReference>
<protein>
    <submittedName>
        <fullName evidence="2">Prepilin-type N-terminal cleavage/methylation domain-containing protein</fullName>
    </submittedName>
</protein>
<dbReference type="NCBIfam" id="TIGR02532">
    <property type="entry name" value="IV_pilin_GFxxxE"/>
    <property type="match status" value="1"/>
</dbReference>
<keyword evidence="1" id="KW-1133">Transmembrane helix</keyword>
<dbReference type="Proteomes" id="UP000676246">
    <property type="component" value="Unassembled WGS sequence"/>
</dbReference>
<dbReference type="Pfam" id="PF07963">
    <property type="entry name" value="N_methyl"/>
    <property type="match status" value="1"/>
</dbReference>
<evidence type="ECO:0000256" key="1">
    <source>
        <dbReference type="SAM" id="Phobius"/>
    </source>
</evidence>
<comment type="caution">
    <text evidence="2">The sequence shown here is derived from an EMBL/GenBank/DDBJ whole genome shotgun (WGS) entry which is preliminary data.</text>
</comment>
<accession>A0A940YKJ2</accession>
<evidence type="ECO:0000313" key="2">
    <source>
        <dbReference type="EMBL" id="MBQ0931514.1"/>
    </source>
</evidence>
<keyword evidence="1" id="KW-0812">Transmembrane</keyword>
<organism evidence="2 3">
    <name type="scientific">Ideonella alba</name>
    <dbReference type="NCBI Taxonomy" id="2824118"/>
    <lineage>
        <taxon>Bacteria</taxon>
        <taxon>Pseudomonadati</taxon>
        <taxon>Pseudomonadota</taxon>
        <taxon>Betaproteobacteria</taxon>
        <taxon>Burkholderiales</taxon>
        <taxon>Sphaerotilaceae</taxon>
        <taxon>Ideonella</taxon>
    </lineage>
</organism>
<evidence type="ECO:0000313" key="3">
    <source>
        <dbReference type="Proteomes" id="UP000676246"/>
    </source>
</evidence>
<name>A0A940YKJ2_9BURK</name>
<dbReference type="PROSITE" id="PS00409">
    <property type="entry name" value="PROKAR_NTER_METHYL"/>
    <property type="match status" value="1"/>
</dbReference>
<dbReference type="AlphaFoldDB" id="A0A940YKJ2"/>
<dbReference type="EMBL" id="JAGQDD010000009">
    <property type="protein sequence ID" value="MBQ0931514.1"/>
    <property type="molecule type" value="Genomic_DNA"/>
</dbReference>